<sequence length="115" mass="12487">MNRLAHLEKRVDVIDGRLGRIEKDVDTLKGDVIAVKTTLASIDAKLDIGSIRASVERAHTDIYKWIVSIIAVIGAIYFGLQRMPPAASPWVYSFPPSQPQAMPAPLAPVTPPSSP</sequence>
<keyword evidence="1" id="KW-0812">Transmembrane</keyword>
<keyword evidence="1" id="KW-1133">Transmembrane helix</keyword>
<reference evidence="2 3" key="1">
    <citation type="submission" date="2020-04" db="EMBL/GenBank/DDBJ databases">
        <authorList>
            <person name="De Canck E."/>
        </authorList>
    </citation>
    <scope>NUCLEOTIDE SEQUENCE [LARGE SCALE GENOMIC DNA]</scope>
    <source>
        <strain evidence="2 3">LMG 3458</strain>
    </source>
</reference>
<dbReference type="Gene3D" id="1.20.5.340">
    <property type="match status" value="1"/>
</dbReference>
<organism evidence="2 3">
    <name type="scientific">Achromobacter deleyi</name>
    <dbReference type="NCBI Taxonomy" id="1353891"/>
    <lineage>
        <taxon>Bacteria</taxon>
        <taxon>Pseudomonadati</taxon>
        <taxon>Pseudomonadota</taxon>
        <taxon>Betaproteobacteria</taxon>
        <taxon>Burkholderiales</taxon>
        <taxon>Alcaligenaceae</taxon>
        <taxon>Achromobacter</taxon>
    </lineage>
</organism>
<gene>
    <name evidence="2" type="ORF">LMG3458_02594</name>
</gene>
<dbReference type="Proteomes" id="UP000494111">
    <property type="component" value="Unassembled WGS sequence"/>
</dbReference>
<dbReference type="AlphaFoldDB" id="A0A6S6ZVV4"/>
<accession>A0A6S6ZVV4</accession>
<evidence type="ECO:0000313" key="2">
    <source>
        <dbReference type="EMBL" id="CAB3699845.1"/>
    </source>
</evidence>
<keyword evidence="1" id="KW-0472">Membrane</keyword>
<proteinExistence type="predicted"/>
<feature type="transmembrane region" description="Helical" evidence="1">
    <location>
        <begin position="62"/>
        <end position="80"/>
    </location>
</feature>
<name>A0A6S6ZVV4_9BURK</name>
<evidence type="ECO:0000256" key="1">
    <source>
        <dbReference type="SAM" id="Phobius"/>
    </source>
</evidence>
<dbReference type="EMBL" id="CADIJO010000007">
    <property type="protein sequence ID" value="CAB3699845.1"/>
    <property type="molecule type" value="Genomic_DNA"/>
</dbReference>
<evidence type="ECO:0000313" key="3">
    <source>
        <dbReference type="Proteomes" id="UP000494111"/>
    </source>
</evidence>
<protein>
    <submittedName>
        <fullName evidence="2">Uncharacterized protein</fullName>
    </submittedName>
</protein>